<dbReference type="GO" id="GO:0016787">
    <property type="term" value="F:hydrolase activity"/>
    <property type="evidence" value="ECO:0007669"/>
    <property type="project" value="UniProtKB-KW"/>
</dbReference>
<gene>
    <name evidence="6" type="ORF">HC352_08405</name>
</gene>
<feature type="chain" id="PRO_5038839944" evidence="4">
    <location>
        <begin position="24"/>
        <end position="524"/>
    </location>
</feature>
<evidence type="ECO:0000256" key="4">
    <source>
        <dbReference type="SAM" id="SignalP"/>
    </source>
</evidence>
<evidence type="ECO:0000256" key="1">
    <source>
        <dbReference type="ARBA" id="ARBA00010088"/>
    </source>
</evidence>
<dbReference type="InterPro" id="IPR029058">
    <property type="entry name" value="AB_hydrolase_fold"/>
</dbReference>
<evidence type="ECO:0000256" key="3">
    <source>
        <dbReference type="ARBA" id="ARBA00022801"/>
    </source>
</evidence>
<evidence type="ECO:0000256" key="2">
    <source>
        <dbReference type="ARBA" id="ARBA00022729"/>
    </source>
</evidence>
<dbReference type="SUPFAM" id="SSF53474">
    <property type="entry name" value="alpha/beta-Hydrolases"/>
    <property type="match status" value="1"/>
</dbReference>
<dbReference type="EMBL" id="CP050804">
    <property type="protein sequence ID" value="QJC22521.1"/>
    <property type="molecule type" value="Genomic_DNA"/>
</dbReference>
<reference evidence="6 7" key="1">
    <citation type="submission" date="2020-03" db="EMBL/GenBank/DDBJ databases">
        <title>Complete genome of Arcanobacterium buesumensis sp. nov. strain 2701.</title>
        <authorList>
            <person name="Borowiak M."/>
            <person name="Alssahen M."/>
            <person name="Laemmler C."/>
            <person name="Malorny B."/>
            <person name="Hassan A."/>
            <person name="Prenger-Berninghoff E."/>
            <person name="Ploetz M."/>
            <person name="Abdulmawjood A."/>
        </authorList>
    </citation>
    <scope>NUCLEOTIDE SEQUENCE [LARGE SCALE GENOMIC DNA]</scope>
    <source>
        <strain evidence="6 7">2701</strain>
    </source>
</reference>
<dbReference type="PANTHER" id="PTHR43248">
    <property type="entry name" value="2-SUCCINYL-6-HYDROXY-2,4-CYCLOHEXADIENE-1-CARBOXYLATE SYNTHASE"/>
    <property type="match status" value="1"/>
</dbReference>
<name>A0A6H2EN73_9ACTO</name>
<dbReference type="KEGG" id="arca:HC352_08405"/>
<feature type="domain" description="Peptidase S33 tripeptidyl aminopeptidase-like C-terminal" evidence="5">
    <location>
        <begin position="418"/>
        <end position="521"/>
    </location>
</feature>
<dbReference type="RefSeq" id="WP_168918443.1">
    <property type="nucleotide sequence ID" value="NZ_CP050804.1"/>
</dbReference>
<dbReference type="PROSITE" id="PS51257">
    <property type="entry name" value="PROKAR_LIPOPROTEIN"/>
    <property type="match status" value="1"/>
</dbReference>
<accession>A0A6H2EN73</accession>
<evidence type="ECO:0000313" key="6">
    <source>
        <dbReference type="EMBL" id="QJC22521.1"/>
    </source>
</evidence>
<dbReference type="AlphaFoldDB" id="A0A6H2EN73"/>
<organism evidence="6 7">
    <name type="scientific">Arcanobacterium buesumense</name>
    <dbReference type="NCBI Taxonomy" id="2722751"/>
    <lineage>
        <taxon>Bacteria</taxon>
        <taxon>Bacillati</taxon>
        <taxon>Actinomycetota</taxon>
        <taxon>Actinomycetes</taxon>
        <taxon>Actinomycetales</taxon>
        <taxon>Actinomycetaceae</taxon>
        <taxon>Arcanobacterium</taxon>
    </lineage>
</organism>
<dbReference type="Gene3D" id="3.40.50.1820">
    <property type="entry name" value="alpha/beta hydrolase"/>
    <property type="match status" value="1"/>
</dbReference>
<proteinExistence type="inferred from homology"/>
<dbReference type="PANTHER" id="PTHR43248:SF29">
    <property type="entry name" value="TRIPEPTIDYL AMINOPEPTIDASE"/>
    <property type="match status" value="1"/>
</dbReference>
<dbReference type="Proteomes" id="UP000502298">
    <property type="component" value="Chromosome"/>
</dbReference>
<sequence>MKKRSIVAFGSIFLLLLSSCSGTVGVKAGRPASGGANKTEMSAIDAQAIEAAMPAIPAGLEDFYNQEVAWEKCGAHLECARISVPLDYEDPAGEKIELALQRRPANATKIGSLLANPGGPGGGGQEMAQSAAQFFSSRILDNFDVIGFDPRGVGDSTPVDCLADDQLDDYISAVYPDTPAGKAESYAAEANFAQQCVEKSGDLVKYVGTQEAAQDMDVIRHLVGDPKLYYVGFSYGTKLGGMYAELFPHNVGRLILDGAVDSDVPDYEQNKAQLKGFEQATDNYLDHCLSQPACPFTGTREQAREQIRDMFDQARKAPLPTADKNRPLTQSGLLYGFITPLYDDASWPILSQAIAEYLNDGTASTFQLMFDAYTGRTPSGSYSNNSMEAHNVINCADTVVDGDVQQWAQLSSELAKESPLFGDMMGYSQGTCMALPKPAHPIIQRFTASGSDPIVVVGTVGDPATPYEWAVAFEKAFDNAVLVTWEGEGHTAYGRPSGPCIKDSLDAYLLNGTVPEDGLRCPAQ</sequence>
<evidence type="ECO:0000259" key="5">
    <source>
        <dbReference type="Pfam" id="PF08386"/>
    </source>
</evidence>
<dbReference type="InterPro" id="IPR013595">
    <property type="entry name" value="Pept_S33_TAP-like_C"/>
</dbReference>
<keyword evidence="2 4" id="KW-0732">Signal</keyword>
<dbReference type="Pfam" id="PF08386">
    <property type="entry name" value="Abhydrolase_4"/>
    <property type="match status" value="1"/>
</dbReference>
<comment type="similarity">
    <text evidence="1">Belongs to the peptidase S33 family.</text>
</comment>
<dbReference type="InterPro" id="IPR051601">
    <property type="entry name" value="Serine_prot/Carboxylest_S33"/>
</dbReference>
<keyword evidence="7" id="KW-1185">Reference proteome</keyword>
<feature type="signal peptide" evidence="4">
    <location>
        <begin position="1"/>
        <end position="23"/>
    </location>
</feature>
<keyword evidence="3 6" id="KW-0378">Hydrolase</keyword>
<protein>
    <submittedName>
        <fullName evidence="6">Alpha/beta hydrolase</fullName>
    </submittedName>
</protein>
<evidence type="ECO:0000313" key="7">
    <source>
        <dbReference type="Proteomes" id="UP000502298"/>
    </source>
</evidence>